<evidence type="ECO:0000313" key="1">
    <source>
        <dbReference type="EMBL" id="AGK61000.1"/>
    </source>
</evidence>
<dbReference type="InterPro" id="IPR036390">
    <property type="entry name" value="WH_DNA-bd_sf"/>
</dbReference>
<protein>
    <submittedName>
        <fullName evidence="1">Transcriptional regulator, ArsR family</fullName>
    </submittedName>
</protein>
<dbReference type="Proteomes" id="UP000013307">
    <property type="component" value="Chromosome"/>
</dbReference>
<dbReference type="GeneID" id="15392637"/>
<dbReference type="eggNOG" id="arCOG04366">
    <property type="taxonomic scope" value="Archaea"/>
</dbReference>
<dbReference type="PIRSF" id="PIRSF022057">
    <property type="entry name" value="UCP022057"/>
    <property type="match status" value="1"/>
</dbReference>
<dbReference type="HOGENOM" id="CLU_129660_0_0_2"/>
<dbReference type="OrthoDB" id="49861at2157"/>
<keyword evidence="2" id="KW-1185">Reference proteome</keyword>
<evidence type="ECO:0000313" key="2">
    <source>
        <dbReference type="Proteomes" id="UP000013307"/>
    </source>
</evidence>
<sequence length="171" mass="19853">MAKRAKLVNDIVELVPILQIFSTKTYREVYESLLEGWMTYNELRDRFGDSVDEALKILKHAGMLEVKWRMPKDPGDTPQKEYHVSYTHLSANFYTSLKDLNKILEVIFLSDDELEKIVSRIIEEINMGRMSVPHISRSLQLDPLFIRATAKKSLKLNIKGQLVELSKDEEI</sequence>
<dbReference type="KEGG" id="ast:Asulf_00996"/>
<accession>N0BLE4</accession>
<organism evidence="1 2">
    <name type="scientific">Archaeoglobus sulfaticallidus PM70-1</name>
    <dbReference type="NCBI Taxonomy" id="387631"/>
    <lineage>
        <taxon>Archaea</taxon>
        <taxon>Methanobacteriati</taxon>
        <taxon>Methanobacteriota</taxon>
        <taxon>Archaeoglobi</taxon>
        <taxon>Archaeoglobales</taxon>
        <taxon>Archaeoglobaceae</taxon>
        <taxon>Archaeoglobus</taxon>
    </lineage>
</organism>
<proteinExistence type="predicted"/>
<dbReference type="STRING" id="387631.Asulf_00996"/>
<dbReference type="EMBL" id="CP005290">
    <property type="protein sequence ID" value="AGK61000.1"/>
    <property type="molecule type" value="Genomic_DNA"/>
</dbReference>
<name>N0BLE4_9EURY</name>
<dbReference type="SUPFAM" id="SSF46785">
    <property type="entry name" value="Winged helix' DNA-binding domain"/>
    <property type="match status" value="1"/>
</dbReference>
<gene>
    <name evidence="1" type="ORF">Asulf_00996</name>
</gene>
<dbReference type="Pfam" id="PF09824">
    <property type="entry name" value="ArsR"/>
    <property type="match status" value="1"/>
</dbReference>
<reference evidence="1 2" key="1">
    <citation type="journal article" date="2013" name="Genome Announc.">
        <title>Complete Genome Sequence of the Thermophilic and Facultatively Chemolithoautotrophic Sulfate Reducer Archaeoglobus sulfaticallidus Strain PM70-1T.</title>
        <authorList>
            <person name="Stokke R."/>
            <person name="Hocking W.P."/>
            <person name="Steinsbu B.O."/>
            <person name="Steen I.H."/>
        </authorList>
    </citation>
    <scope>NUCLEOTIDE SEQUENCE [LARGE SCALE GENOMIC DNA]</scope>
    <source>
        <strain evidence="1">PM70-1</strain>
    </source>
</reference>
<dbReference type="InterPro" id="IPR014517">
    <property type="entry name" value="ArsR_tscrpt_regulator"/>
</dbReference>
<dbReference type="RefSeq" id="WP_015590598.1">
    <property type="nucleotide sequence ID" value="NC_021169.1"/>
</dbReference>
<dbReference type="AlphaFoldDB" id="N0BLE4"/>